<sequence>MLGSWPVETVSLGSFDPVLGATEFGPGLDGEIRFISQGDAPAVGGTSDLESWILSVLAKDRKTIFEFGTCTGKTTYHLARNSSAEARVITLTLPPDGHQAYQSDGKDDREHTGIALRESRFSRFLYTGTIAEPKIEQLYGDSKSLDVAPWAKSCDLVFIDGSHAYSYVVSDTEKALAMLKPGGIVLWHDYRPKVSGVFRYLNELSKQLPLTHLARTSLVAYRKPVEAP</sequence>
<dbReference type="InterPro" id="IPR029063">
    <property type="entry name" value="SAM-dependent_MTases_sf"/>
</dbReference>
<name>A0A512DSP8_9PROT</name>
<proteinExistence type="predicted"/>
<dbReference type="RefSeq" id="WP_169789308.1">
    <property type="nucleotide sequence ID" value="NZ_BJYZ01000017.1"/>
</dbReference>
<dbReference type="Proteomes" id="UP000321523">
    <property type="component" value="Unassembled WGS sequence"/>
</dbReference>
<organism evidence="1 2">
    <name type="scientific">Skermanella aerolata</name>
    <dbReference type="NCBI Taxonomy" id="393310"/>
    <lineage>
        <taxon>Bacteria</taxon>
        <taxon>Pseudomonadati</taxon>
        <taxon>Pseudomonadota</taxon>
        <taxon>Alphaproteobacteria</taxon>
        <taxon>Rhodospirillales</taxon>
        <taxon>Azospirillaceae</taxon>
        <taxon>Skermanella</taxon>
    </lineage>
</organism>
<reference evidence="1 2" key="1">
    <citation type="submission" date="2019-07" db="EMBL/GenBank/DDBJ databases">
        <title>Whole genome shotgun sequence of Skermanella aerolata NBRC 106429.</title>
        <authorList>
            <person name="Hosoyama A."/>
            <person name="Uohara A."/>
            <person name="Ohji S."/>
            <person name="Ichikawa N."/>
        </authorList>
    </citation>
    <scope>NUCLEOTIDE SEQUENCE [LARGE SCALE GENOMIC DNA]</scope>
    <source>
        <strain evidence="1 2">NBRC 106429</strain>
    </source>
</reference>
<keyword evidence="2" id="KW-1185">Reference proteome</keyword>
<dbReference type="AlphaFoldDB" id="A0A512DSP8"/>
<accession>A0A512DSP8</accession>
<dbReference type="SUPFAM" id="SSF53335">
    <property type="entry name" value="S-adenosyl-L-methionine-dependent methyltransferases"/>
    <property type="match status" value="1"/>
</dbReference>
<dbReference type="Gene3D" id="3.40.50.150">
    <property type="entry name" value="Vaccinia Virus protein VP39"/>
    <property type="match status" value="1"/>
</dbReference>
<gene>
    <name evidence="1" type="ORF">SAE02_36500</name>
</gene>
<comment type="caution">
    <text evidence="1">The sequence shown here is derived from an EMBL/GenBank/DDBJ whole genome shotgun (WGS) entry which is preliminary data.</text>
</comment>
<dbReference type="EMBL" id="BJYZ01000017">
    <property type="protein sequence ID" value="GEO39502.1"/>
    <property type="molecule type" value="Genomic_DNA"/>
</dbReference>
<evidence type="ECO:0000313" key="1">
    <source>
        <dbReference type="EMBL" id="GEO39502.1"/>
    </source>
</evidence>
<dbReference type="Pfam" id="PF13578">
    <property type="entry name" value="Methyltransf_24"/>
    <property type="match status" value="1"/>
</dbReference>
<protein>
    <recommendedName>
        <fullName evidence="3">O-methyltransferase</fullName>
    </recommendedName>
</protein>
<evidence type="ECO:0008006" key="3">
    <source>
        <dbReference type="Google" id="ProtNLM"/>
    </source>
</evidence>
<evidence type="ECO:0000313" key="2">
    <source>
        <dbReference type="Proteomes" id="UP000321523"/>
    </source>
</evidence>